<organism evidence="2 3">
    <name type="scientific">Massilimicrobiota timonensis</name>
    <dbReference type="NCBI Taxonomy" id="1776392"/>
    <lineage>
        <taxon>Bacteria</taxon>
        <taxon>Bacillati</taxon>
        <taxon>Bacillota</taxon>
        <taxon>Erysipelotrichia</taxon>
        <taxon>Erysipelotrichales</taxon>
        <taxon>Erysipelotrichaceae</taxon>
        <taxon>Massilimicrobiota</taxon>
    </lineage>
</organism>
<keyword evidence="1" id="KW-0472">Membrane</keyword>
<protein>
    <recommendedName>
        <fullName evidence="4">DUF3784 domain-containing protein</fullName>
    </recommendedName>
</protein>
<evidence type="ECO:0000256" key="1">
    <source>
        <dbReference type="SAM" id="Phobius"/>
    </source>
</evidence>
<evidence type="ECO:0000313" key="2">
    <source>
        <dbReference type="EMBL" id="OUQ32510.1"/>
    </source>
</evidence>
<dbReference type="RefSeq" id="WP_087359634.1">
    <property type="nucleotide sequence ID" value="NZ_JACJKO010000036.1"/>
</dbReference>
<proteinExistence type="predicted"/>
<keyword evidence="1" id="KW-1133">Transmembrane helix</keyword>
<evidence type="ECO:0000313" key="3">
    <source>
        <dbReference type="Proteomes" id="UP000195305"/>
    </source>
</evidence>
<feature type="transmembrane region" description="Helical" evidence="1">
    <location>
        <begin position="73"/>
        <end position="93"/>
    </location>
</feature>
<feature type="transmembrane region" description="Helical" evidence="1">
    <location>
        <begin position="46"/>
        <end position="66"/>
    </location>
</feature>
<gene>
    <name evidence="2" type="ORF">B5E75_12260</name>
</gene>
<dbReference type="AlphaFoldDB" id="A0A1Y4SSX5"/>
<reference evidence="2 3" key="1">
    <citation type="journal article" date="2018" name="BMC Genomics">
        <title>Whole genome sequencing and function prediction of 133 gut anaerobes isolated from chicken caecum in pure cultures.</title>
        <authorList>
            <person name="Medvecky M."/>
            <person name="Cejkova D."/>
            <person name="Polansky O."/>
            <person name="Karasova D."/>
            <person name="Kubasova T."/>
            <person name="Cizek A."/>
            <person name="Rychlik I."/>
        </authorList>
    </citation>
    <scope>NUCLEOTIDE SEQUENCE [LARGE SCALE GENOMIC DNA]</scope>
    <source>
        <strain evidence="2 3">An13</strain>
    </source>
</reference>
<keyword evidence="3" id="KW-1185">Reference proteome</keyword>
<comment type="caution">
    <text evidence="2">The sequence shown here is derived from an EMBL/GenBank/DDBJ whole genome shotgun (WGS) entry which is preliminary data.</text>
</comment>
<name>A0A1Y4SSX5_9FIRM</name>
<sequence>MKENITSLILAIACFVIAKAHFKGNVSSIHSYHLRRIQEGNLKDYAKTMGTGMLIIGLGCLMNLLARLFHLFILGKIGVVIGLVVGIVMMIYAQMKYNHGIF</sequence>
<accession>A0A1Y4SSX5</accession>
<evidence type="ECO:0008006" key="4">
    <source>
        <dbReference type="Google" id="ProtNLM"/>
    </source>
</evidence>
<dbReference type="Proteomes" id="UP000195305">
    <property type="component" value="Unassembled WGS sequence"/>
</dbReference>
<dbReference type="OrthoDB" id="1971139at2"/>
<dbReference type="EMBL" id="NFLJ01000042">
    <property type="protein sequence ID" value="OUQ32510.1"/>
    <property type="molecule type" value="Genomic_DNA"/>
</dbReference>
<keyword evidence="1" id="KW-0812">Transmembrane</keyword>